<dbReference type="InterPro" id="IPR006644">
    <property type="entry name" value="Cadg"/>
</dbReference>
<keyword evidence="1" id="KW-0472">Membrane</keyword>
<dbReference type="SMART" id="SM00736">
    <property type="entry name" value="CADG"/>
    <property type="match status" value="4"/>
</dbReference>
<feature type="domain" description="Dystroglycan-type cadherin-like" evidence="3">
    <location>
        <begin position="409"/>
        <end position="505"/>
    </location>
</feature>
<feature type="signal peptide" evidence="2">
    <location>
        <begin position="1"/>
        <end position="19"/>
    </location>
</feature>
<evidence type="ECO:0000313" key="4">
    <source>
        <dbReference type="EMBL" id="KAJ3437484.1"/>
    </source>
</evidence>
<feature type="domain" description="Dystroglycan-type cadherin-like" evidence="3">
    <location>
        <begin position="811"/>
        <end position="916"/>
    </location>
</feature>
<protein>
    <submittedName>
        <fullName evidence="4">Dystroglycan-related</fullName>
    </submittedName>
</protein>
<accession>A0AAV7ZCL8</accession>
<reference evidence="4" key="1">
    <citation type="submission" date="2022-08" db="EMBL/GenBank/DDBJ databases">
        <title>Novel sulphate-reducing endosymbionts in the free-living metamonad Anaeramoeba.</title>
        <authorList>
            <person name="Jerlstrom-Hultqvist J."/>
            <person name="Cepicka I."/>
            <person name="Gallot-Lavallee L."/>
            <person name="Salas-Leiva D."/>
            <person name="Curtis B.A."/>
            <person name="Zahonova K."/>
            <person name="Pipaliya S."/>
            <person name="Dacks J."/>
            <person name="Roger A.J."/>
        </authorList>
    </citation>
    <scope>NUCLEOTIDE SEQUENCE</scope>
    <source>
        <strain evidence="4">Busselton2</strain>
    </source>
</reference>
<dbReference type="AlphaFoldDB" id="A0AAV7ZCL8"/>
<name>A0AAV7ZCL8_9EUKA</name>
<evidence type="ECO:0000256" key="1">
    <source>
        <dbReference type="SAM" id="Phobius"/>
    </source>
</evidence>
<dbReference type="SUPFAM" id="SSF49313">
    <property type="entry name" value="Cadherin-like"/>
    <property type="match status" value="4"/>
</dbReference>
<feature type="transmembrane region" description="Helical" evidence="1">
    <location>
        <begin position="911"/>
        <end position="932"/>
    </location>
</feature>
<evidence type="ECO:0000256" key="2">
    <source>
        <dbReference type="SAM" id="SignalP"/>
    </source>
</evidence>
<evidence type="ECO:0000313" key="5">
    <source>
        <dbReference type="Proteomes" id="UP001146793"/>
    </source>
</evidence>
<evidence type="ECO:0000259" key="3">
    <source>
        <dbReference type="SMART" id="SM00736"/>
    </source>
</evidence>
<dbReference type="Pfam" id="PF05345">
    <property type="entry name" value="He_PIG"/>
    <property type="match status" value="3"/>
</dbReference>
<dbReference type="GO" id="GO:0016020">
    <property type="term" value="C:membrane"/>
    <property type="evidence" value="ECO:0007669"/>
    <property type="project" value="InterPro"/>
</dbReference>
<dbReference type="InterPro" id="IPR015919">
    <property type="entry name" value="Cadherin-like_sf"/>
</dbReference>
<sequence length="935" mass="104982">MKKLLLFLIVALLFQFARPDCEPTLEGIDSWTSVYAYTTFNSARDTVYDMPCGKRVGQIDLYCQPLAETVSNWFCSPNQKCEAIDDEQDNNDPQVLYSTSKKFLVFWTLVQTSKSLIYSSFAEQEEVTVDCSVDNCNDLSQNDANTFRENAFSVNTYGGEYLIGWQSKRTGSEYQIRLQRMTREVVITDDLIKVTSDDSIENINGDVALFQDSKYVVVYQKKDPEKGLYDVYGKIYASNGEYLKNEFRITPERLNDDAINYINPQVAGFEEENNDMAFIVFWETDFDKGEGYGIFEQVFQNNDNFSTYGEIRPVVNSSQSLVYTNLDVKTIKNVVILTYENTVDLNVYIATVDRKGDLLYTPFEQGNSYSNELKPKITRYPGFRSIKWLFLSDDDTLRRQTLQLSDLPQTGSSLINQEKNQADALDYTFNEDCFTGDYLSYYATDEFGEDIPEWLDFDSDTRRFTSAEIKAGCTGSTVIMVNAVSCGEEVSNSFSIDITNEPPTLVPDQEWVPQTATVGEEYSYALPDTYFTNPETPEELSYSAKMNSGDDLPEWLHFGSSNKTFWGQSEGCSETLYIDVTCTDLCPDNSVTKTRLPLEISNAAPTTLEATIPADTVTVGVENWQYSFIGTDVFDPQNTNEPLTYSVYFEDSSDAEWLELDQSTSPQVISGVPAGCPEERKIIIAAKDTCPDRQTTSEFTLTINNAIPVRNDHYTDLADKEEIIYSEFSASFEQDFFEDPEGANITYEAVEKEKTTLPAGITFDSTTLKFGGTISDGCGGEYTIQIIATDDCSTNKATSEFKVTVVNLVPTLGKEIDEQNAISDEEWSFTIPTGTFENKESTYGEELTYTAELKNGDALPSYIKFEGDTGKFSIEKGTMENEDKTYTILVTASDSCETNTVQASFDFTIEAIISSSGITSLGFALFLLALIVKLF</sequence>
<keyword evidence="2" id="KW-0732">Signal</keyword>
<dbReference type="GO" id="GO:0005509">
    <property type="term" value="F:calcium ion binding"/>
    <property type="evidence" value="ECO:0007669"/>
    <property type="project" value="InterPro"/>
</dbReference>
<feature type="domain" description="Dystroglycan-type cadherin-like" evidence="3">
    <location>
        <begin position="702"/>
        <end position="810"/>
    </location>
</feature>
<comment type="caution">
    <text evidence="4">The sequence shown here is derived from an EMBL/GenBank/DDBJ whole genome shotgun (WGS) entry which is preliminary data.</text>
</comment>
<dbReference type="Gene3D" id="2.60.40.10">
    <property type="entry name" value="Immunoglobulins"/>
    <property type="match status" value="5"/>
</dbReference>
<keyword evidence="1" id="KW-1133">Transmembrane helix</keyword>
<organism evidence="4 5">
    <name type="scientific">Anaeramoeba flamelloides</name>
    <dbReference type="NCBI Taxonomy" id="1746091"/>
    <lineage>
        <taxon>Eukaryota</taxon>
        <taxon>Metamonada</taxon>
        <taxon>Anaeramoebidae</taxon>
        <taxon>Anaeramoeba</taxon>
    </lineage>
</organism>
<dbReference type="InterPro" id="IPR013783">
    <property type="entry name" value="Ig-like_fold"/>
</dbReference>
<dbReference type="EMBL" id="JANTQA010000033">
    <property type="protein sequence ID" value="KAJ3437484.1"/>
    <property type="molecule type" value="Genomic_DNA"/>
</dbReference>
<feature type="chain" id="PRO_5043798662" evidence="2">
    <location>
        <begin position="20"/>
        <end position="935"/>
    </location>
</feature>
<gene>
    <name evidence="4" type="ORF">M0812_16647</name>
</gene>
<keyword evidence="1" id="KW-0812">Transmembrane</keyword>
<proteinExistence type="predicted"/>
<feature type="domain" description="Dystroglycan-type cadherin-like" evidence="3">
    <location>
        <begin position="506"/>
        <end position="607"/>
    </location>
</feature>
<dbReference type="Proteomes" id="UP001146793">
    <property type="component" value="Unassembled WGS sequence"/>
</dbReference>